<dbReference type="AlphaFoldDB" id="A0A414RB95"/>
<feature type="transmembrane region" description="Helical" evidence="1">
    <location>
        <begin position="94"/>
        <end position="118"/>
    </location>
</feature>
<evidence type="ECO:0000313" key="2">
    <source>
        <dbReference type="EMBL" id="RHA17408.1"/>
    </source>
</evidence>
<protein>
    <submittedName>
        <fullName evidence="3">Uncharacterized protein</fullName>
    </submittedName>
</protein>
<comment type="caution">
    <text evidence="3">The sequence shown here is derived from an EMBL/GenBank/DDBJ whole genome shotgun (WGS) entry which is preliminary data.</text>
</comment>
<evidence type="ECO:0000313" key="5">
    <source>
        <dbReference type="Proteomes" id="UP000286186"/>
    </source>
</evidence>
<feature type="transmembrane region" description="Helical" evidence="1">
    <location>
        <begin position="6"/>
        <end position="22"/>
    </location>
</feature>
<name>A0A414RB95_9FIRM</name>
<keyword evidence="1" id="KW-1133">Transmembrane helix</keyword>
<gene>
    <name evidence="3" type="ORF">DW652_03165</name>
    <name evidence="2" type="ORF">DW944_09475</name>
</gene>
<evidence type="ECO:0000256" key="1">
    <source>
        <dbReference type="SAM" id="Phobius"/>
    </source>
</evidence>
<keyword evidence="1" id="KW-0472">Membrane</keyword>
<proteinExistence type="predicted"/>
<keyword evidence="4" id="KW-1185">Reference proteome</keyword>
<dbReference type="Proteomes" id="UP000284779">
    <property type="component" value="Unassembled WGS sequence"/>
</dbReference>
<sequence>MIKILIAVIVVIIMFLVNKMCMKKNKYFFPIIPFIISCVIIGISIFQIVQKENEYAADEIQPVAIEESGFESDSSISAENDFSDDKKVSTHKSLFAIDLLGDFIVLNIPTILCTLDIAKKKRN</sequence>
<accession>A0A414RB95</accession>
<evidence type="ECO:0000313" key="4">
    <source>
        <dbReference type="Proteomes" id="UP000284779"/>
    </source>
</evidence>
<dbReference type="RefSeq" id="WP_117971102.1">
    <property type="nucleotide sequence ID" value="NZ_CAUBDO010000005.1"/>
</dbReference>
<feature type="transmembrane region" description="Helical" evidence="1">
    <location>
        <begin position="27"/>
        <end position="49"/>
    </location>
</feature>
<dbReference type="EMBL" id="QRHR01000002">
    <property type="protein sequence ID" value="RHF90301.1"/>
    <property type="molecule type" value="Genomic_DNA"/>
</dbReference>
<dbReference type="Proteomes" id="UP000286186">
    <property type="component" value="Unassembled WGS sequence"/>
</dbReference>
<evidence type="ECO:0000313" key="3">
    <source>
        <dbReference type="EMBL" id="RHF90301.1"/>
    </source>
</evidence>
<dbReference type="EMBL" id="QSFD01000009">
    <property type="protein sequence ID" value="RHA17408.1"/>
    <property type="molecule type" value="Genomic_DNA"/>
</dbReference>
<organism evidence="3 5">
    <name type="scientific">Eubacterium ventriosum</name>
    <dbReference type="NCBI Taxonomy" id="39496"/>
    <lineage>
        <taxon>Bacteria</taxon>
        <taxon>Bacillati</taxon>
        <taxon>Bacillota</taxon>
        <taxon>Clostridia</taxon>
        <taxon>Eubacteriales</taxon>
        <taxon>Eubacteriaceae</taxon>
        <taxon>Eubacterium</taxon>
    </lineage>
</organism>
<reference evidence="4 5" key="1">
    <citation type="submission" date="2018-08" db="EMBL/GenBank/DDBJ databases">
        <title>A genome reference for cultivated species of the human gut microbiota.</title>
        <authorList>
            <person name="Zou Y."/>
            <person name="Xue W."/>
            <person name="Luo G."/>
        </authorList>
    </citation>
    <scope>NUCLEOTIDE SEQUENCE [LARGE SCALE GENOMIC DNA]</scope>
    <source>
        <strain evidence="3 5">AM23-22</strain>
        <strain evidence="2 4">AM44-11BH</strain>
    </source>
</reference>
<keyword evidence="1" id="KW-0812">Transmembrane</keyword>